<reference evidence="6 8" key="1">
    <citation type="submission" date="2018-06" db="EMBL/GenBank/DDBJ databases">
        <title>Whole genome sequencing of Candida tropicalis (genome annotated by CSBL at Korea University).</title>
        <authorList>
            <person name="Ahn J."/>
        </authorList>
    </citation>
    <scope>NUCLEOTIDE SEQUENCE [LARGE SCALE GENOMIC DNA]</scope>
    <source>
        <strain evidence="6 8">ATCC 20962</strain>
    </source>
</reference>
<dbReference type="InterPro" id="IPR052471">
    <property type="entry name" value="PBI_I9"/>
</dbReference>
<evidence type="ECO:0000256" key="3">
    <source>
        <dbReference type="ARBA" id="ARBA00038069"/>
    </source>
</evidence>
<sequence length="114" mass="12445">MKSNKKLTGFLIFLLVSIVTILGYRSLISIASTRKLSTMSDLQGYIITLKESCPDAEASSIKSKVGELGGKVTNEFTLIKAFSVELPAIHVESLPKDFSGIATIEEDKEVHINK</sequence>
<evidence type="ECO:0000256" key="2">
    <source>
        <dbReference type="ARBA" id="ARBA00022900"/>
    </source>
</evidence>
<evidence type="ECO:0000313" key="8">
    <source>
        <dbReference type="Proteomes" id="UP000253472"/>
    </source>
</evidence>
<dbReference type="PANTHER" id="PTHR28288:SF2">
    <property type="entry name" value="PROTEASE B INHIBITOR 2"/>
    <property type="match status" value="1"/>
</dbReference>
<comment type="similarity">
    <text evidence="3">Belongs to the protease inhibitor I9 family.</text>
</comment>
<keyword evidence="6" id="KW-0378">Hydrolase</keyword>
<evidence type="ECO:0000313" key="7">
    <source>
        <dbReference type="EMBL" id="RCK59262.1"/>
    </source>
</evidence>
<dbReference type="AlphaFoldDB" id="A0A367Y193"/>
<evidence type="ECO:0000256" key="4">
    <source>
        <dbReference type="ARBA" id="ARBA00054668"/>
    </source>
</evidence>
<keyword evidence="1" id="KW-0646">Protease inhibitor</keyword>
<evidence type="ECO:0000313" key="6">
    <source>
        <dbReference type="EMBL" id="RCK58791.1"/>
    </source>
</evidence>
<proteinExistence type="inferred from homology"/>
<dbReference type="EMBL" id="QLNQ01000027">
    <property type="protein sequence ID" value="RCK58791.1"/>
    <property type="molecule type" value="Genomic_DNA"/>
</dbReference>
<dbReference type="STRING" id="5486.A0A367Y193"/>
<keyword evidence="2" id="KW-0722">Serine protease inhibitor</keyword>
<dbReference type="GO" id="GO:0004867">
    <property type="term" value="F:serine-type endopeptidase inhibitor activity"/>
    <property type="evidence" value="ECO:0007669"/>
    <property type="project" value="UniProtKB-KW"/>
</dbReference>
<comment type="function">
    <text evidence="4">Cytosolic inhibitor of vacuolar proteinase B (yscB), probably regulating protease B activity during limited proteolysis. PBI2 is a component of the LMA1 complex, which is involved in the facilitation of vesicle fusion such as homotypic vacuole and ER-derived COPII vesicle fusion with the Golgi.</text>
</comment>
<keyword evidence="8" id="KW-1185">Reference proteome</keyword>
<dbReference type="PANTHER" id="PTHR28288">
    <property type="entry name" value="PROTEASE B INHIBITOR 2"/>
    <property type="match status" value="1"/>
</dbReference>
<dbReference type="FunFam" id="3.30.70.80:FF:000005">
    <property type="entry name" value="Proteinase inhibitor I2B"/>
    <property type="match status" value="1"/>
</dbReference>
<comment type="caution">
    <text evidence="6">The sequence shown here is derived from an EMBL/GenBank/DDBJ whole genome shotgun (WGS) entry which is preliminary data.</text>
</comment>
<dbReference type="GO" id="GO:0008233">
    <property type="term" value="F:peptidase activity"/>
    <property type="evidence" value="ECO:0007669"/>
    <property type="project" value="UniProtKB-KW"/>
</dbReference>
<dbReference type="OrthoDB" id="5518345at2759"/>
<evidence type="ECO:0000256" key="5">
    <source>
        <dbReference type="ARBA" id="ARBA00062658"/>
    </source>
</evidence>
<gene>
    <name evidence="6" type="primary">PBI2_0</name>
    <name evidence="7" type="synonym">PBI2_1</name>
    <name evidence="6" type="ORF">Cantr_07187</name>
    <name evidence="7" type="ORF">Cantr_07192</name>
</gene>
<dbReference type="SUPFAM" id="SSF54897">
    <property type="entry name" value="Protease propeptides/inhibitors"/>
    <property type="match status" value="1"/>
</dbReference>
<evidence type="ECO:0000256" key="1">
    <source>
        <dbReference type="ARBA" id="ARBA00022690"/>
    </source>
</evidence>
<name>A0A367Y193_9ASCO</name>
<dbReference type="GO" id="GO:0042144">
    <property type="term" value="P:vacuole fusion, non-autophagic"/>
    <property type="evidence" value="ECO:0007669"/>
    <property type="project" value="TreeGrafter"/>
</dbReference>
<accession>A0A367Y193</accession>
<organism evidence="6 8">
    <name type="scientific">Candida viswanathii</name>
    <dbReference type="NCBI Taxonomy" id="5486"/>
    <lineage>
        <taxon>Eukaryota</taxon>
        <taxon>Fungi</taxon>
        <taxon>Dikarya</taxon>
        <taxon>Ascomycota</taxon>
        <taxon>Saccharomycotina</taxon>
        <taxon>Pichiomycetes</taxon>
        <taxon>Debaryomycetaceae</taxon>
        <taxon>Candida/Lodderomyces clade</taxon>
        <taxon>Candida</taxon>
    </lineage>
</organism>
<comment type="subunit">
    <text evidence="5">Part of the heterodimeric LMA1 complex together with the thioredoxin II/TRX2. LMA1 binds to the ATPase SEC18.</text>
</comment>
<keyword evidence="6" id="KW-0645">Protease</keyword>
<dbReference type="Gene3D" id="3.30.70.80">
    <property type="entry name" value="Peptidase S8 propeptide/proteinase inhibitor I9"/>
    <property type="match status" value="1"/>
</dbReference>
<protein>
    <submittedName>
        <fullName evidence="6">Protease B inhibitor 2</fullName>
    </submittedName>
</protein>
<dbReference type="InterPro" id="IPR037045">
    <property type="entry name" value="S8pro/Inhibitor_I9_sf"/>
</dbReference>
<dbReference type="EMBL" id="QLNQ01000027">
    <property type="protein sequence ID" value="RCK59262.1"/>
    <property type="molecule type" value="Genomic_DNA"/>
</dbReference>
<dbReference type="GO" id="GO:0006508">
    <property type="term" value="P:proteolysis"/>
    <property type="evidence" value="ECO:0007669"/>
    <property type="project" value="UniProtKB-KW"/>
</dbReference>
<dbReference type="Proteomes" id="UP000253472">
    <property type="component" value="Unassembled WGS sequence"/>
</dbReference>